<dbReference type="PROSITE" id="PS01173">
    <property type="entry name" value="LIPASE_GDXG_HIS"/>
    <property type="match status" value="1"/>
</dbReference>
<evidence type="ECO:0000256" key="1">
    <source>
        <dbReference type="ARBA" id="ARBA00010515"/>
    </source>
</evidence>
<dbReference type="InterPro" id="IPR029058">
    <property type="entry name" value="AB_hydrolase_fold"/>
</dbReference>
<dbReference type="Pfam" id="PF07859">
    <property type="entry name" value="Abhydrolase_3"/>
    <property type="match status" value="1"/>
</dbReference>
<accession>A0ABV6P4W4</accession>
<keyword evidence="5" id="KW-1185">Reference proteome</keyword>
<evidence type="ECO:0000313" key="5">
    <source>
        <dbReference type="Proteomes" id="UP001589894"/>
    </source>
</evidence>
<sequence length="300" mass="32251">MSRESDAVRRHWIAQRRAMVDPGAGPPADESWGDLTAEPREVDYVEIDAGGRPAMWAIPKRSAPDRVLLCLHGGGFISGSIYSHRKLFAHLAKAAGVRALIVEYRLAPKHVHPAQVEDAVTAYRWLLEQGTAAEHVVLTGDSAGGGLSISVQLRARELGLPLPAAAMPFSPWVDMAATGGSYKSNRDRDPFFLAESVRQFAGMFLGPGGDARDPLASPLHADLAGLGPVYIQVGGDETLLDDARRLCAHAQRAGVEVRLDVFPGMLHTFQMAAGRAPEADDAIRRMAGWVRPRLGLGEAS</sequence>
<gene>
    <name evidence="4" type="ORF">ACFFHU_24660</name>
</gene>
<dbReference type="Gene3D" id="3.40.50.1820">
    <property type="entry name" value="alpha/beta hydrolase"/>
    <property type="match status" value="1"/>
</dbReference>
<dbReference type="InterPro" id="IPR050300">
    <property type="entry name" value="GDXG_lipolytic_enzyme"/>
</dbReference>
<dbReference type="PANTHER" id="PTHR48081">
    <property type="entry name" value="AB HYDROLASE SUPERFAMILY PROTEIN C4A8.06C"/>
    <property type="match status" value="1"/>
</dbReference>
<name>A0ABV6P4W4_9ACTN</name>
<dbReference type="PANTHER" id="PTHR48081:SF30">
    <property type="entry name" value="ACETYL-HYDROLASE LIPR-RELATED"/>
    <property type="match status" value="1"/>
</dbReference>
<reference evidence="4 5" key="1">
    <citation type="submission" date="2024-09" db="EMBL/GenBank/DDBJ databases">
        <authorList>
            <person name="Sun Q."/>
            <person name="Mori K."/>
        </authorList>
    </citation>
    <scope>NUCLEOTIDE SEQUENCE [LARGE SCALE GENOMIC DNA]</scope>
    <source>
        <strain evidence="4 5">TBRC 2205</strain>
    </source>
</reference>
<organism evidence="4 5">
    <name type="scientific">Plantactinospora siamensis</name>
    <dbReference type="NCBI Taxonomy" id="555372"/>
    <lineage>
        <taxon>Bacteria</taxon>
        <taxon>Bacillati</taxon>
        <taxon>Actinomycetota</taxon>
        <taxon>Actinomycetes</taxon>
        <taxon>Micromonosporales</taxon>
        <taxon>Micromonosporaceae</taxon>
        <taxon>Plantactinospora</taxon>
    </lineage>
</organism>
<evidence type="ECO:0000259" key="3">
    <source>
        <dbReference type="Pfam" id="PF07859"/>
    </source>
</evidence>
<evidence type="ECO:0000313" key="4">
    <source>
        <dbReference type="EMBL" id="MFC0567318.1"/>
    </source>
</evidence>
<protein>
    <submittedName>
        <fullName evidence="4">Alpha/beta hydrolase</fullName>
    </submittedName>
</protein>
<dbReference type="GO" id="GO:0016787">
    <property type="term" value="F:hydrolase activity"/>
    <property type="evidence" value="ECO:0007669"/>
    <property type="project" value="UniProtKB-KW"/>
</dbReference>
<comment type="similarity">
    <text evidence="1">Belongs to the 'GDXG' lipolytic enzyme family.</text>
</comment>
<dbReference type="EMBL" id="JBHLUE010000020">
    <property type="protein sequence ID" value="MFC0567318.1"/>
    <property type="molecule type" value="Genomic_DNA"/>
</dbReference>
<evidence type="ECO:0000256" key="2">
    <source>
        <dbReference type="ARBA" id="ARBA00022801"/>
    </source>
</evidence>
<comment type="caution">
    <text evidence="4">The sequence shown here is derived from an EMBL/GenBank/DDBJ whole genome shotgun (WGS) entry which is preliminary data.</text>
</comment>
<dbReference type="InterPro" id="IPR002168">
    <property type="entry name" value="Lipase_GDXG_HIS_AS"/>
</dbReference>
<dbReference type="SUPFAM" id="SSF53474">
    <property type="entry name" value="alpha/beta-Hydrolases"/>
    <property type="match status" value="1"/>
</dbReference>
<keyword evidence="2 4" id="KW-0378">Hydrolase</keyword>
<dbReference type="RefSeq" id="WP_377342612.1">
    <property type="nucleotide sequence ID" value="NZ_JBHLUE010000020.1"/>
</dbReference>
<feature type="domain" description="Alpha/beta hydrolase fold-3" evidence="3">
    <location>
        <begin position="68"/>
        <end position="270"/>
    </location>
</feature>
<dbReference type="Proteomes" id="UP001589894">
    <property type="component" value="Unassembled WGS sequence"/>
</dbReference>
<dbReference type="InterPro" id="IPR013094">
    <property type="entry name" value="AB_hydrolase_3"/>
</dbReference>
<proteinExistence type="inferred from homology"/>